<evidence type="ECO:0000313" key="5">
    <source>
        <dbReference type="Proteomes" id="UP000178943"/>
    </source>
</evidence>
<feature type="domain" description="Nucleotidyl transferase" evidence="3">
    <location>
        <begin position="2"/>
        <end position="182"/>
    </location>
</feature>
<feature type="non-terminal residue" evidence="4">
    <location>
        <position position="182"/>
    </location>
</feature>
<dbReference type="InterPro" id="IPR050065">
    <property type="entry name" value="GlmU-like"/>
</dbReference>
<keyword evidence="1 4" id="KW-0808">Transferase</keyword>
<dbReference type="CDD" id="cd04181">
    <property type="entry name" value="NTP_transferase"/>
    <property type="match status" value="1"/>
</dbReference>
<dbReference type="InterPro" id="IPR005835">
    <property type="entry name" value="NTP_transferase_dom"/>
</dbReference>
<protein>
    <submittedName>
        <fullName evidence="4">Nucleotidyl transferase</fullName>
    </submittedName>
</protein>
<dbReference type="Proteomes" id="UP000178943">
    <property type="component" value="Unassembled WGS sequence"/>
</dbReference>
<dbReference type="InterPro" id="IPR029044">
    <property type="entry name" value="Nucleotide-diphossugar_trans"/>
</dbReference>
<evidence type="ECO:0000313" key="4">
    <source>
        <dbReference type="EMBL" id="OGF67373.1"/>
    </source>
</evidence>
<evidence type="ECO:0000259" key="3">
    <source>
        <dbReference type="Pfam" id="PF00483"/>
    </source>
</evidence>
<dbReference type="AlphaFoldDB" id="A0A1F5VVP6"/>
<comment type="caution">
    <text evidence="4">The sequence shown here is derived from an EMBL/GenBank/DDBJ whole genome shotgun (WGS) entry which is preliminary data.</text>
</comment>
<evidence type="ECO:0000256" key="2">
    <source>
        <dbReference type="ARBA" id="ARBA00022695"/>
    </source>
</evidence>
<keyword evidence="2" id="KW-0548">Nucleotidyltransferase</keyword>
<name>A0A1F5VVP6_9BACT</name>
<sequence length="182" mass="20811">MKALILAGGRGRRLDELSEKKNKCMIEVGGRPIIENSIQYVIKTNISEIIIVVGYKAEEIINYFGNEYKGKKIKYVIQWEQEGLVHAIEYAKEAVAGDDFMLLLADEVIIDPRHSHMIEEFNKGEVFAICGVLNVENKEYIRRTYTLIHDKNDMIYRLIEKPRAPLNSIMGTGSCIFSNDIL</sequence>
<accession>A0A1F5VVP6</accession>
<reference evidence="4 5" key="1">
    <citation type="journal article" date="2016" name="Nat. Commun.">
        <title>Thousands of microbial genomes shed light on interconnected biogeochemical processes in an aquifer system.</title>
        <authorList>
            <person name="Anantharaman K."/>
            <person name="Brown C.T."/>
            <person name="Hug L.A."/>
            <person name="Sharon I."/>
            <person name="Castelle C.J."/>
            <person name="Probst A.J."/>
            <person name="Thomas B.C."/>
            <person name="Singh A."/>
            <person name="Wilkins M.J."/>
            <person name="Karaoz U."/>
            <person name="Brodie E.L."/>
            <person name="Williams K.H."/>
            <person name="Hubbard S.S."/>
            <person name="Banfield J.F."/>
        </authorList>
    </citation>
    <scope>NUCLEOTIDE SEQUENCE [LARGE SCALE GENOMIC DNA]</scope>
</reference>
<dbReference type="PANTHER" id="PTHR43584:SF8">
    <property type="entry name" value="N-ACETYLMURAMATE ALPHA-1-PHOSPHATE URIDYLYLTRANSFERASE"/>
    <property type="match status" value="1"/>
</dbReference>
<dbReference type="EMBL" id="MFGW01000059">
    <property type="protein sequence ID" value="OGF67373.1"/>
    <property type="molecule type" value="Genomic_DNA"/>
</dbReference>
<proteinExistence type="predicted"/>
<evidence type="ECO:0000256" key="1">
    <source>
        <dbReference type="ARBA" id="ARBA00022679"/>
    </source>
</evidence>
<dbReference type="GO" id="GO:0016779">
    <property type="term" value="F:nucleotidyltransferase activity"/>
    <property type="evidence" value="ECO:0007669"/>
    <property type="project" value="UniProtKB-KW"/>
</dbReference>
<dbReference type="Pfam" id="PF00483">
    <property type="entry name" value="NTP_transferase"/>
    <property type="match status" value="1"/>
</dbReference>
<dbReference type="STRING" id="1817863.A2Y62_08105"/>
<dbReference type="PANTHER" id="PTHR43584">
    <property type="entry name" value="NUCLEOTIDYL TRANSFERASE"/>
    <property type="match status" value="1"/>
</dbReference>
<gene>
    <name evidence="4" type="ORF">A2Y62_08105</name>
</gene>
<dbReference type="Gene3D" id="3.90.550.10">
    <property type="entry name" value="Spore Coat Polysaccharide Biosynthesis Protein SpsA, Chain A"/>
    <property type="match status" value="1"/>
</dbReference>
<organism evidence="4 5">
    <name type="scientific">Candidatus Fischerbacteria bacterium RBG_13_37_8</name>
    <dbReference type="NCBI Taxonomy" id="1817863"/>
    <lineage>
        <taxon>Bacteria</taxon>
        <taxon>Candidatus Fischeribacteriota</taxon>
    </lineage>
</organism>
<dbReference type="SUPFAM" id="SSF53448">
    <property type="entry name" value="Nucleotide-diphospho-sugar transferases"/>
    <property type="match status" value="1"/>
</dbReference>